<evidence type="ECO:0000313" key="1">
    <source>
        <dbReference type="EMBL" id="XDI03982.1"/>
    </source>
</evidence>
<name>A0AB39BBW4_9MICO</name>
<proteinExistence type="predicted"/>
<gene>
    <name evidence="1" type="ORF">ABFY20_11555</name>
</gene>
<organism evidence="1">
    <name type="scientific">Herbiconiux sp. A18JL235</name>
    <dbReference type="NCBI Taxonomy" id="3152363"/>
    <lineage>
        <taxon>Bacteria</taxon>
        <taxon>Bacillati</taxon>
        <taxon>Actinomycetota</taxon>
        <taxon>Actinomycetes</taxon>
        <taxon>Micrococcales</taxon>
        <taxon>Microbacteriaceae</taxon>
        <taxon>Herbiconiux</taxon>
    </lineage>
</organism>
<dbReference type="AlphaFoldDB" id="A0AB39BBW4"/>
<dbReference type="RefSeq" id="WP_368496395.1">
    <property type="nucleotide sequence ID" value="NZ_CP162511.1"/>
</dbReference>
<sequence>MTMHALSSHRFGPDSPEALASEALGRALGVALRPRRLVLADGTSLEVEGLDDDSTVVAQFVLNEGAVRSPLRNKIAADLFKLVWVASTVVPGARPVLCVSPTVASLLTRRGWLPAAARDLGVALFVVTAPDGVKALE</sequence>
<accession>A0AB39BBW4</accession>
<dbReference type="EMBL" id="CP162511">
    <property type="protein sequence ID" value="XDI03982.1"/>
    <property type="molecule type" value="Genomic_DNA"/>
</dbReference>
<protein>
    <submittedName>
        <fullName evidence="1">Uncharacterized protein</fullName>
    </submittedName>
</protein>
<reference evidence="1" key="1">
    <citation type="submission" date="2024-05" db="EMBL/GenBank/DDBJ databases">
        <title>Herbiconiux sp. A18JL235.</title>
        <authorList>
            <person name="Zhang G."/>
        </authorList>
    </citation>
    <scope>NUCLEOTIDE SEQUENCE</scope>
    <source>
        <strain evidence="1">A18JL235</strain>
    </source>
</reference>